<dbReference type="Proteomes" id="UP000291117">
    <property type="component" value="Unassembled WGS sequence"/>
</dbReference>
<keyword evidence="1" id="KW-0812">Transmembrane</keyword>
<dbReference type="EMBL" id="SJSM01000016">
    <property type="protein sequence ID" value="TCC91044.1"/>
    <property type="molecule type" value="Genomic_DNA"/>
</dbReference>
<feature type="transmembrane region" description="Helical" evidence="1">
    <location>
        <begin position="12"/>
        <end position="34"/>
    </location>
</feature>
<feature type="transmembrane region" description="Helical" evidence="1">
    <location>
        <begin position="136"/>
        <end position="156"/>
    </location>
</feature>
<name>A0A4R0MYI5_9SPHI</name>
<gene>
    <name evidence="2" type="ORF">EZ444_20230</name>
</gene>
<feature type="transmembrane region" description="Helical" evidence="1">
    <location>
        <begin position="335"/>
        <end position="356"/>
    </location>
</feature>
<keyword evidence="1" id="KW-1133">Transmembrane helix</keyword>
<accession>A0A4R0MYI5</accession>
<keyword evidence="1" id="KW-0472">Membrane</keyword>
<evidence type="ECO:0000313" key="3">
    <source>
        <dbReference type="Proteomes" id="UP000291117"/>
    </source>
</evidence>
<reference evidence="2 3" key="1">
    <citation type="submission" date="2019-02" db="EMBL/GenBank/DDBJ databases">
        <title>Pedobacter sp. RP-3-8 sp. nov., isolated from Arctic soil.</title>
        <authorList>
            <person name="Dahal R.H."/>
        </authorList>
    </citation>
    <scope>NUCLEOTIDE SEQUENCE [LARGE SCALE GENOMIC DNA]</scope>
    <source>
        <strain evidence="2 3">RP-3-8</strain>
    </source>
</reference>
<dbReference type="OrthoDB" id="111691at2"/>
<feature type="transmembrane region" description="Helical" evidence="1">
    <location>
        <begin position="188"/>
        <end position="211"/>
    </location>
</feature>
<dbReference type="AlphaFoldDB" id="A0A4R0MYI5"/>
<comment type="caution">
    <text evidence="2">The sequence shown here is derived from an EMBL/GenBank/DDBJ whole genome shotgun (WGS) entry which is preliminary data.</text>
</comment>
<proteinExistence type="predicted"/>
<organism evidence="2 3">
    <name type="scientific">Pedobacter hiemivivus</name>
    <dbReference type="NCBI Taxonomy" id="2530454"/>
    <lineage>
        <taxon>Bacteria</taxon>
        <taxon>Pseudomonadati</taxon>
        <taxon>Bacteroidota</taxon>
        <taxon>Sphingobacteriia</taxon>
        <taxon>Sphingobacteriales</taxon>
        <taxon>Sphingobacteriaceae</taxon>
        <taxon>Pedobacter</taxon>
    </lineage>
</organism>
<sequence length="376" mass="42848">MLFKKINAWLHLWLGLASGIIVVILSITGCILVFEQEIKQLTSPWLHAKKTEGTALLPPSKLYQAVSVALPEKKINSVWYHGEGRTAQFTLNSDSLVYVNPYTAEVVAMVDHENFFHFIDEGHFHLWMPEEIGEIFVGWGTLIFFLLLISGIILWWPKKWNKKGVDQSFKVRWKAKLKRVNYDLHNVLGFYALIIALLFAFTGLVMSFSWFNKGVYWMAGGKDTPRIQAISDTTFVGQTEMLKQVDKAWNLAIHELGEFNKDEVIVSFPQNNAAAIYVCTDMKDGIWRDIYLDQFTLKQLPASQSKIKDADLATWLRRSNFSLHVGALGGLPTKILFFLASLICASLPVTGFYIWWGKKKKSAKRAKPKEKQLITA</sequence>
<dbReference type="PROSITE" id="PS51257">
    <property type="entry name" value="PROKAR_LIPOPROTEIN"/>
    <property type="match status" value="1"/>
</dbReference>
<dbReference type="PANTHER" id="PTHR34219:SF3">
    <property type="entry name" value="BLL7967 PROTEIN"/>
    <property type="match status" value="1"/>
</dbReference>
<dbReference type="PANTHER" id="PTHR34219">
    <property type="entry name" value="IRON-REGULATED INNER MEMBRANE PROTEIN-RELATED"/>
    <property type="match status" value="1"/>
</dbReference>
<dbReference type="InterPro" id="IPR005625">
    <property type="entry name" value="PepSY-ass_TM"/>
</dbReference>
<evidence type="ECO:0000256" key="1">
    <source>
        <dbReference type="SAM" id="Phobius"/>
    </source>
</evidence>
<protein>
    <submittedName>
        <fullName evidence="2">PepSY domain-containing protein</fullName>
    </submittedName>
</protein>
<evidence type="ECO:0000313" key="2">
    <source>
        <dbReference type="EMBL" id="TCC91044.1"/>
    </source>
</evidence>
<keyword evidence="3" id="KW-1185">Reference proteome</keyword>
<dbReference type="RefSeq" id="WP_131610970.1">
    <property type="nucleotide sequence ID" value="NZ_SJSM01000016.1"/>
</dbReference>
<dbReference type="Pfam" id="PF03929">
    <property type="entry name" value="PepSY_TM"/>
    <property type="match status" value="1"/>
</dbReference>